<dbReference type="OrthoDB" id="3711227at2"/>
<dbReference type="Proteomes" id="UP000063699">
    <property type="component" value="Chromosome"/>
</dbReference>
<keyword evidence="2" id="KW-1185">Reference proteome</keyword>
<reference evidence="1 2" key="1">
    <citation type="submission" date="2015-07" db="EMBL/GenBank/DDBJ databases">
        <title>Genome sequencing of Kibdelosporangium phytohabitans.</title>
        <authorList>
            <person name="Qin S."/>
            <person name="Xing K."/>
        </authorList>
    </citation>
    <scope>NUCLEOTIDE SEQUENCE [LARGE SCALE GENOMIC DNA]</scope>
    <source>
        <strain evidence="1 2">KLBMP1111</strain>
    </source>
</reference>
<evidence type="ECO:0008006" key="3">
    <source>
        <dbReference type="Google" id="ProtNLM"/>
    </source>
</evidence>
<accession>A0A0N9HXB0</accession>
<dbReference type="STRING" id="860235.AOZ06_26355"/>
<evidence type="ECO:0000313" key="2">
    <source>
        <dbReference type="Proteomes" id="UP000063699"/>
    </source>
</evidence>
<evidence type="ECO:0000313" key="1">
    <source>
        <dbReference type="EMBL" id="ALG09953.1"/>
    </source>
</evidence>
<protein>
    <recommendedName>
        <fullName evidence="3">Asp23/Gls24 family envelope stress response protein</fullName>
    </recommendedName>
</protein>
<gene>
    <name evidence="1" type="ORF">AOZ06_26355</name>
</gene>
<dbReference type="EMBL" id="CP012752">
    <property type="protein sequence ID" value="ALG09953.1"/>
    <property type="molecule type" value="Genomic_DNA"/>
</dbReference>
<proteinExistence type="predicted"/>
<sequence>MALNGAASDYTLPCGRDVETVWNKLEAFDAGLPDRHELYCPHCTAARVSLRSLQVAVDELTHEVAQPPTDLVGRIMSAVRAETRRHDMVPLASQLPHEARISAPVIASVLRFAADTVGGVRARRCRVRAVDAIDGVPAIEVELDIAISYGGLSEGAFDLVRTRVSTAVAARIGVRLARLDIVVADVYDA</sequence>
<organism evidence="1 2">
    <name type="scientific">Kibdelosporangium phytohabitans</name>
    <dbReference type="NCBI Taxonomy" id="860235"/>
    <lineage>
        <taxon>Bacteria</taxon>
        <taxon>Bacillati</taxon>
        <taxon>Actinomycetota</taxon>
        <taxon>Actinomycetes</taxon>
        <taxon>Pseudonocardiales</taxon>
        <taxon>Pseudonocardiaceae</taxon>
        <taxon>Kibdelosporangium</taxon>
    </lineage>
</organism>
<dbReference type="AlphaFoldDB" id="A0A0N9HXB0"/>
<name>A0A0N9HXB0_9PSEU</name>
<dbReference type="RefSeq" id="WP_054291857.1">
    <property type="nucleotide sequence ID" value="NZ_CP012752.1"/>
</dbReference>
<dbReference type="KEGG" id="kphy:AOZ06_26355"/>